<evidence type="ECO:0000256" key="3">
    <source>
        <dbReference type="ARBA" id="ARBA00023163"/>
    </source>
</evidence>
<organism evidence="6 7">
    <name type="scientific">Pigmentiphaga kullae</name>
    <dbReference type="NCBI Taxonomy" id="151784"/>
    <lineage>
        <taxon>Bacteria</taxon>
        <taxon>Pseudomonadati</taxon>
        <taxon>Pseudomonadota</taxon>
        <taxon>Betaproteobacteria</taxon>
        <taxon>Burkholderiales</taxon>
        <taxon>Alcaligenaceae</taxon>
        <taxon>Pigmentiphaga</taxon>
    </lineage>
</organism>
<evidence type="ECO:0000259" key="4">
    <source>
        <dbReference type="PROSITE" id="PS51077"/>
    </source>
</evidence>
<dbReference type="EMBL" id="SGXC01000003">
    <property type="protein sequence ID" value="RZS78424.1"/>
    <property type="molecule type" value="Genomic_DNA"/>
</dbReference>
<protein>
    <submittedName>
        <fullName evidence="6">IclR family transcriptional regulator</fullName>
    </submittedName>
</protein>
<dbReference type="InterPro" id="IPR029016">
    <property type="entry name" value="GAF-like_dom_sf"/>
</dbReference>
<dbReference type="InterPro" id="IPR005471">
    <property type="entry name" value="Tscrpt_reg_IclR_N"/>
</dbReference>
<dbReference type="OrthoDB" id="8689343at2"/>
<dbReference type="InterPro" id="IPR014757">
    <property type="entry name" value="Tscrpt_reg_IclR_C"/>
</dbReference>
<evidence type="ECO:0000256" key="2">
    <source>
        <dbReference type="ARBA" id="ARBA00023125"/>
    </source>
</evidence>
<dbReference type="PROSITE" id="PS51077">
    <property type="entry name" value="HTH_ICLR"/>
    <property type="match status" value="1"/>
</dbReference>
<keyword evidence="7" id="KW-1185">Reference proteome</keyword>
<dbReference type="Gene3D" id="1.10.10.10">
    <property type="entry name" value="Winged helix-like DNA-binding domain superfamily/Winged helix DNA-binding domain"/>
    <property type="match status" value="1"/>
</dbReference>
<feature type="domain" description="IclR-ED" evidence="5">
    <location>
        <begin position="79"/>
        <end position="262"/>
    </location>
</feature>
<keyword evidence="1" id="KW-0805">Transcription regulation</keyword>
<dbReference type="PANTHER" id="PTHR30136">
    <property type="entry name" value="HELIX-TURN-HELIX TRANSCRIPTIONAL REGULATOR, ICLR FAMILY"/>
    <property type="match status" value="1"/>
</dbReference>
<gene>
    <name evidence="6" type="ORF">EV675_5073</name>
</gene>
<dbReference type="GO" id="GO:0003677">
    <property type="term" value="F:DNA binding"/>
    <property type="evidence" value="ECO:0007669"/>
    <property type="project" value="UniProtKB-KW"/>
</dbReference>
<dbReference type="PROSITE" id="PS51078">
    <property type="entry name" value="ICLR_ED"/>
    <property type="match status" value="1"/>
</dbReference>
<reference evidence="6 7" key="1">
    <citation type="submission" date="2019-02" db="EMBL/GenBank/DDBJ databases">
        <title>Genomic Encyclopedia of Type Strains, Phase IV (KMG-IV): sequencing the most valuable type-strain genomes for metagenomic binning, comparative biology and taxonomic classification.</title>
        <authorList>
            <person name="Goeker M."/>
        </authorList>
    </citation>
    <scope>NUCLEOTIDE SEQUENCE [LARGE SCALE GENOMIC DNA]</scope>
    <source>
        <strain evidence="6 7">K24</strain>
    </source>
</reference>
<dbReference type="PANTHER" id="PTHR30136:SF34">
    <property type="entry name" value="TRANSCRIPTIONAL REGULATOR"/>
    <property type="match status" value="1"/>
</dbReference>
<evidence type="ECO:0000313" key="7">
    <source>
        <dbReference type="Proteomes" id="UP000292445"/>
    </source>
</evidence>
<feature type="domain" description="HTH iclR-type" evidence="4">
    <location>
        <begin position="16"/>
        <end position="78"/>
    </location>
</feature>
<dbReference type="SUPFAM" id="SSF55781">
    <property type="entry name" value="GAF domain-like"/>
    <property type="match status" value="1"/>
</dbReference>
<dbReference type="RefSeq" id="WP_130361180.1">
    <property type="nucleotide sequence ID" value="NZ_SGXC01000003.1"/>
</dbReference>
<dbReference type="GO" id="GO:0045892">
    <property type="term" value="P:negative regulation of DNA-templated transcription"/>
    <property type="evidence" value="ECO:0007669"/>
    <property type="project" value="TreeGrafter"/>
</dbReference>
<evidence type="ECO:0000259" key="5">
    <source>
        <dbReference type="PROSITE" id="PS51078"/>
    </source>
</evidence>
<evidence type="ECO:0000313" key="6">
    <source>
        <dbReference type="EMBL" id="RZS78424.1"/>
    </source>
</evidence>
<dbReference type="Gene3D" id="3.30.450.40">
    <property type="match status" value="1"/>
</dbReference>
<evidence type="ECO:0000256" key="1">
    <source>
        <dbReference type="ARBA" id="ARBA00023015"/>
    </source>
</evidence>
<dbReference type="AlphaFoldDB" id="A0A4Q7N8W4"/>
<dbReference type="Pfam" id="PF09339">
    <property type="entry name" value="HTH_IclR"/>
    <property type="match status" value="1"/>
</dbReference>
<dbReference type="GO" id="GO:0003700">
    <property type="term" value="F:DNA-binding transcription factor activity"/>
    <property type="evidence" value="ECO:0007669"/>
    <property type="project" value="TreeGrafter"/>
</dbReference>
<dbReference type="Proteomes" id="UP000292445">
    <property type="component" value="Unassembled WGS sequence"/>
</dbReference>
<dbReference type="InterPro" id="IPR036390">
    <property type="entry name" value="WH_DNA-bd_sf"/>
</dbReference>
<keyword evidence="3" id="KW-0804">Transcription</keyword>
<dbReference type="InterPro" id="IPR036388">
    <property type="entry name" value="WH-like_DNA-bd_sf"/>
</dbReference>
<dbReference type="InterPro" id="IPR050707">
    <property type="entry name" value="HTH_MetabolicPath_Reg"/>
</dbReference>
<dbReference type="SMART" id="SM00346">
    <property type="entry name" value="HTH_ICLR"/>
    <property type="match status" value="1"/>
</dbReference>
<dbReference type="SUPFAM" id="SSF46785">
    <property type="entry name" value="Winged helix' DNA-binding domain"/>
    <property type="match status" value="1"/>
</dbReference>
<name>A0A4Q7N8W4_9BURK</name>
<dbReference type="FunFam" id="1.10.10.10:FF:000056">
    <property type="entry name" value="IclR family transcriptional regulator"/>
    <property type="match status" value="1"/>
</dbReference>
<dbReference type="Pfam" id="PF01614">
    <property type="entry name" value="IclR_C"/>
    <property type="match status" value="1"/>
</dbReference>
<comment type="caution">
    <text evidence="6">The sequence shown here is derived from an EMBL/GenBank/DDBJ whole genome shotgun (WGS) entry which is preliminary data.</text>
</comment>
<sequence length="276" mass="30588">MSKGNISEVAQDKYLVPALERGLLLLGQFSHLDRKLSAPELARRLSLPRSTVFRLLMTLESMGFVQRAEGGHDYRLGLAVLRLGFEYLASLELTELGAPLLERLRGEIGFSCNLVVRDGRSIVYVAKSSAPTPFTSSVHVGTRLPAHATVLGRVLLEDLTLDELRELFPEEHLASYSSSTPTTVMDLYELVQKDRERGYVLQEAFFEARVSTIAAPVRDATGRIVAALGATIPSSRFEPERIDDLVGRVRSTAMELSRLLNYSPEKMQAMGRVVNL</sequence>
<accession>A0A4Q7N8W4</accession>
<keyword evidence="2" id="KW-0238">DNA-binding</keyword>
<proteinExistence type="predicted"/>